<dbReference type="GO" id="GO:0031175">
    <property type="term" value="P:neuron projection development"/>
    <property type="evidence" value="ECO:0007669"/>
    <property type="project" value="TreeGrafter"/>
</dbReference>
<feature type="region of interest" description="Disordered" evidence="7">
    <location>
        <begin position="664"/>
        <end position="696"/>
    </location>
</feature>
<feature type="compositionally biased region" description="Polar residues" evidence="7">
    <location>
        <begin position="346"/>
        <end position="355"/>
    </location>
</feature>
<feature type="compositionally biased region" description="Basic and acidic residues" evidence="7">
    <location>
        <begin position="362"/>
        <end position="372"/>
    </location>
</feature>
<evidence type="ECO:0000256" key="7">
    <source>
        <dbReference type="SAM" id="MobiDB-lite"/>
    </source>
</evidence>
<feature type="region of interest" description="Disordered" evidence="7">
    <location>
        <begin position="216"/>
        <end position="268"/>
    </location>
</feature>
<protein>
    <recommendedName>
        <fullName evidence="6">Microtubule-associated protein</fullName>
    </recommendedName>
</protein>
<feature type="compositionally biased region" description="Polar residues" evidence="7">
    <location>
        <begin position="474"/>
        <end position="484"/>
    </location>
</feature>
<gene>
    <name evidence="8" type="primary">CSON002916</name>
</gene>
<reference evidence="8" key="1">
    <citation type="submission" date="2018-07" db="EMBL/GenBank/DDBJ databases">
        <authorList>
            <person name="Quirk P.G."/>
            <person name="Krulwich T.A."/>
        </authorList>
    </citation>
    <scope>NUCLEOTIDE SEQUENCE</scope>
</reference>
<evidence type="ECO:0000256" key="3">
    <source>
        <dbReference type="ARBA" id="ARBA00022553"/>
    </source>
</evidence>
<keyword evidence="2 6" id="KW-0963">Cytoplasm</keyword>
<evidence type="ECO:0000256" key="4">
    <source>
        <dbReference type="ARBA" id="ARBA00022737"/>
    </source>
</evidence>
<proteinExistence type="predicted"/>
<evidence type="ECO:0000313" key="8">
    <source>
        <dbReference type="EMBL" id="SSX17672.1"/>
    </source>
</evidence>
<name>A0A336LI28_CULSO</name>
<dbReference type="AlphaFoldDB" id="A0A336LI28"/>
<dbReference type="PANTHER" id="PTHR11501">
    <property type="entry name" value="MICROTUBULE-ASSOCIATED PROTEIN"/>
    <property type="match status" value="1"/>
</dbReference>
<feature type="compositionally biased region" description="Polar residues" evidence="7">
    <location>
        <begin position="373"/>
        <end position="389"/>
    </location>
</feature>
<dbReference type="GO" id="GO:0008017">
    <property type="term" value="F:microtubule binding"/>
    <property type="evidence" value="ECO:0007669"/>
    <property type="project" value="InterPro"/>
</dbReference>
<organism evidence="8">
    <name type="scientific">Culicoides sonorensis</name>
    <name type="common">Biting midge</name>
    <dbReference type="NCBI Taxonomy" id="179676"/>
    <lineage>
        <taxon>Eukaryota</taxon>
        <taxon>Metazoa</taxon>
        <taxon>Ecdysozoa</taxon>
        <taxon>Arthropoda</taxon>
        <taxon>Hexapoda</taxon>
        <taxon>Insecta</taxon>
        <taxon>Pterygota</taxon>
        <taxon>Neoptera</taxon>
        <taxon>Endopterygota</taxon>
        <taxon>Diptera</taxon>
        <taxon>Nematocera</taxon>
        <taxon>Chironomoidea</taxon>
        <taxon>Ceratopogonidae</taxon>
        <taxon>Ceratopogoninae</taxon>
        <taxon>Culicoides</taxon>
        <taxon>Monoculicoides</taxon>
    </lineage>
</organism>
<keyword evidence="4" id="KW-0677">Repeat</keyword>
<dbReference type="EMBL" id="UFQT01000014">
    <property type="protein sequence ID" value="SSX17672.1"/>
    <property type="molecule type" value="Genomic_DNA"/>
</dbReference>
<evidence type="ECO:0000256" key="5">
    <source>
        <dbReference type="ARBA" id="ARBA00023212"/>
    </source>
</evidence>
<feature type="compositionally biased region" description="Basic and acidic residues" evidence="7">
    <location>
        <begin position="412"/>
        <end position="424"/>
    </location>
</feature>
<keyword evidence="3" id="KW-0597">Phosphoprotein</keyword>
<feature type="region of interest" description="Disordered" evidence="7">
    <location>
        <begin position="346"/>
        <end position="489"/>
    </location>
</feature>
<feature type="compositionally biased region" description="Polar residues" evidence="7">
    <location>
        <begin position="686"/>
        <end position="696"/>
    </location>
</feature>
<sequence length="696" mass="77931">MNFDRPQISKDEVQLGSQGKPITLPKSQSNYQSPQQTETFNTNSAIQFSQVTRPVLYQNNTPQTPTNANFNYPQYNAAPQPMQQTPFIRPMVQPSPNMNFRPNNVPEATQAISSHRQTQDYSINQSRDEQKPQYNIAPVQYKPTVQQNYSSTTQVIQTQRRAIPTTSFKDDVDEDTVVSGRLNTPPITSSVQIAGYQNGTQSARPFQAPRPQAIELTKRSDSLRSSSSSPEPKFNTGGSPDQIYSPTARQSPTRTQFERIASPERPNQQQRFVQFQQPPERPLHYDVNAQQNRQQVIHPARNYSPEPQTHVSNTYQRTALHPTTLDLSQNTKQEVYAPVSLNNLITPTRQAQSPGVTFRLPGDSEERNESTKRTNTMVNTQQIVTPTTETFRRSPMATTPENYPRASNWITRPRDAERRYKGDNDSGVDESTQEKQERNGHAVSPGSPLKSKIPGLQRPPSITPRNNRSRSTSKQRLSLHTPDSPQEVPLIKKVPMNKIQVGYTPSPNLKQVKSKIGSLENATHKPGGGNVKIENRKIEIKAAPRIEAKNDKYVPRGGDKKILSTKLQWNAKPKIGSLENAHHKPGGGDKKIEEVKVDFKEKAKPKIGSLENAQHVPKGGDIKIVNQKIEIKAQSKIGSLDNVKHKPGGGDKKIFDDKEYLKNVEHPIQPTPPSQSPVPTSLTTSMTADENLNQHS</sequence>
<dbReference type="GO" id="GO:0043005">
    <property type="term" value="C:neuron projection"/>
    <property type="evidence" value="ECO:0007669"/>
    <property type="project" value="TreeGrafter"/>
</dbReference>
<keyword evidence="6" id="KW-0493">Microtubule</keyword>
<dbReference type="GO" id="GO:0000226">
    <property type="term" value="P:microtubule cytoskeleton organization"/>
    <property type="evidence" value="ECO:0007669"/>
    <property type="project" value="TreeGrafter"/>
</dbReference>
<dbReference type="PANTHER" id="PTHR11501:SF18">
    <property type="entry name" value="MICROTUBULE-ASSOCIATED PROTEIN"/>
    <property type="match status" value="1"/>
</dbReference>
<accession>A0A336LI28</accession>
<dbReference type="PROSITE" id="PS00229">
    <property type="entry name" value="TAU_MAP_1"/>
    <property type="match status" value="2"/>
</dbReference>
<feature type="region of interest" description="Disordered" evidence="7">
    <location>
        <begin position="110"/>
        <end position="133"/>
    </location>
</feature>
<feature type="compositionally biased region" description="Polar residues" evidence="7">
    <location>
        <begin position="25"/>
        <end position="45"/>
    </location>
</feature>
<dbReference type="Pfam" id="PF00418">
    <property type="entry name" value="Tubulin-binding"/>
    <property type="match status" value="4"/>
</dbReference>
<feature type="compositionally biased region" description="Polar residues" evidence="7">
    <location>
        <begin position="236"/>
        <end position="255"/>
    </location>
</feature>
<feature type="compositionally biased region" description="Polar residues" evidence="7">
    <location>
        <begin position="110"/>
        <end position="125"/>
    </location>
</feature>
<dbReference type="PROSITE" id="PS51491">
    <property type="entry name" value="TAU_MAP_2"/>
    <property type="match status" value="4"/>
</dbReference>
<evidence type="ECO:0000256" key="2">
    <source>
        <dbReference type="ARBA" id="ARBA00022490"/>
    </source>
</evidence>
<dbReference type="VEuPathDB" id="VectorBase:CSON002916"/>
<dbReference type="InterPro" id="IPR027324">
    <property type="entry name" value="MAP2/MAP4/Tau"/>
</dbReference>
<evidence type="ECO:0000256" key="1">
    <source>
        <dbReference type="ARBA" id="ARBA00004245"/>
    </source>
</evidence>
<feature type="region of interest" description="Disordered" evidence="7">
    <location>
        <begin position="1"/>
        <end position="45"/>
    </location>
</feature>
<dbReference type="InterPro" id="IPR001084">
    <property type="entry name" value="MAP_tubulin-bd_rpt"/>
</dbReference>
<comment type="subcellular location">
    <subcellularLocation>
        <location evidence="1 6">Cytoplasm</location>
        <location evidence="1 6">Cytoskeleton</location>
    </subcellularLocation>
</comment>
<evidence type="ECO:0000256" key="6">
    <source>
        <dbReference type="RuleBase" id="RU000686"/>
    </source>
</evidence>
<dbReference type="GO" id="GO:0005874">
    <property type="term" value="C:microtubule"/>
    <property type="evidence" value="ECO:0007669"/>
    <property type="project" value="UniProtKB-KW"/>
</dbReference>
<keyword evidence="5 6" id="KW-0206">Cytoskeleton</keyword>